<dbReference type="AlphaFoldDB" id="A0A159Z7V1"/>
<reference evidence="1 2" key="1">
    <citation type="submission" date="2015-09" db="EMBL/GenBank/DDBJ databases">
        <title>Complete genome sequence of Defluviimonas alba cai42t isolated from an oilfield in Xinjiang.</title>
        <authorList>
            <person name="Geng S."/>
            <person name="Pan X."/>
            <person name="Wu X."/>
        </authorList>
    </citation>
    <scope>NUCLEOTIDE SEQUENCE [LARGE SCALE GENOMIC DNA]</scope>
    <source>
        <strain evidence="2">cai42</strain>
    </source>
</reference>
<evidence type="ECO:0000313" key="2">
    <source>
        <dbReference type="Proteomes" id="UP000076128"/>
    </source>
</evidence>
<dbReference type="RefSeq" id="WP_066815313.1">
    <property type="nucleotide sequence ID" value="NZ_CP012661.1"/>
</dbReference>
<dbReference type="KEGG" id="daa:AKL17_3474"/>
<keyword evidence="2" id="KW-1185">Reference proteome</keyword>
<name>A0A159Z7V1_9RHOB</name>
<protein>
    <submittedName>
        <fullName evidence="1">Uncharacterized protein</fullName>
    </submittedName>
</protein>
<dbReference type="EMBL" id="CP012661">
    <property type="protein sequence ID" value="AMY70698.1"/>
    <property type="molecule type" value="Genomic_DNA"/>
</dbReference>
<dbReference type="OrthoDB" id="572713at2"/>
<dbReference type="InterPro" id="IPR053860">
    <property type="entry name" value="DUF6932"/>
</dbReference>
<sequence length="159" mass="17173">MIPDHIDFPGSPWPVLPPGIHVATLAEVELRFASNPKRRVQFKGLVAALTGLRGAGCRRAFLDGSFVTAKPHPGDFDACWDPTGVDGALLDPVLLTFDNNRAAQKVKYQGELFPSAIPADRAGTIFIEFFQVDRFTGARKGIVAIDLSADPMLQPTVTS</sequence>
<dbReference type="Proteomes" id="UP000076128">
    <property type="component" value="Chromosome"/>
</dbReference>
<dbReference type="Pfam" id="PF22014">
    <property type="entry name" value="DUF6932"/>
    <property type="match status" value="1"/>
</dbReference>
<dbReference type="STRING" id="1335048.AKL17_3474"/>
<organism evidence="1 2">
    <name type="scientific">Frigidibacter mobilis</name>
    <dbReference type="NCBI Taxonomy" id="1335048"/>
    <lineage>
        <taxon>Bacteria</taxon>
        <taxon>Pseudomonadati</taxon>
        <taxon>Pseudomonadota</taxon>
        <taxon>Alphaproteobacteria</taxon>
        <taxon>Rhodobacterales</taxon>
        <taxon>Paracoccaceae</taxon>
        <taxon>Frigidibacter</taxon>
    </lineage>
</organism>
<evidence type="ECO:0000313" key="1">
    <source>
        <dbReference type="EMBL" id="AMY70698.1"/>
    </source>
</evidence>
<accession>A0A159Z7V1</accession>
<gene>
    <name evidence="1" type="ORF">AKL17_3474</name>
</gene>
<proteinExistence type="predicted"/>